<dbReference type="Proteomes" id="UP001370348">
    <property type="component" value="Chromosome"/>
</dbReference>
<reference evidence="5 6" key="1">
    <citation type="submission" date="2021-12" db="EMBL/GenBank/DDBJ databases">
        <title>Discovery of the Pendulisporaceae a myxobacterial family with distinct sporulation behavior and unique specialized metabolism.</title>
        <authorList>
            <person name="Garcia R."/>
            <person name="Popoff A."/>
            <person name="Bader C.D."/>
            <person name="Loehr J."/>
            <person name="Walesch S."/>
            <person name="Walt C."/>
            <person name="Boldt J."/>
            <person name="Bunk B."/>
            <person name="Haeckl F.J.F.P.J."/>
            <person name="Gunesch A.P."/>
            <person name="Birkelbach J."/>
            <person name="Nuebel U."/>
            <person name="Pietschmann T."/>
            <person name="Bach T."/>
            <person name="Mueller R."/>
        </authorList>
    </citation>
    <scope>NUCLEOTIDE SEQUENCE [LARGE SCALE GENOMIC DNA]</scope>
    <source>
        <strain evidence="5 6">MSr11954</strain>
    </source>
</reference>
<dbReference type="Gene3D" id="3.40.50.300">
    <property type="entry name" value="P-loop containing nucleotide triphosphate hydrolases"/>
    <property type="match status" value="1"/>
</dbReference>
<dbReference type="InterPro" id="IPR003593">
    <property type="entry name" value="AAA+_ATPase"/>
</dbReference>
<dbReference type="PROSITE" id="PS50893">
    <property type="entry name" value="ABC_TRANSPORTER_2"/>
    <property type="match status" value="1"/>
</dbReference>
<dbReference type="SUPFAM" id="SSF52540">
    <property type="entry name" value="P-loop containing nucleoside triphosphate hydrolases"/>
    <property type="match status" value="1"/>
</dbReference>
<evidence type="ECO:0000313" key="6">
    <source>
        <dbReference type="Proteomes" id="UP001370348"/>
    </source>
</evidence>
<dbReference type="InterPro" id="IPR017871">
    <property type="entry name" value="ABC_transporter-like_CS"/>
</dbReference>
<dbReference type="RefSeq" id="WP_394824324.1">
    <property type="nucleotide sequence ID" value="NZ_CP089984.1"/>
</dbReference>
<dbReference type="InterPro" id="IPR015854">
    <property type="entry name" value="ABC_transpr_LolD-like"/>
</dbReference>
<dbReference type="PANTHER" id="PTHR24220">
    <property type="entry name" value="IMPORT ATP-BINDING PROTEIN"/>
    <property type="match status" value="1"/>
</dbReference>
<protein>
    <submittedName>
        <fullName evidence="5">ABC transporter ATP-binding protein</fullName>
    </submittedName>
</protein>
<dbReference type="GO" id="GO:0005524">
    <property type="term" value="F:ATP binding"/>
    <property type="evidence" value="ECO:0007669"/>
    <property type="project" value="UniProtKB-KW"/>
</dbReference>
<dbReference type="SMART" id="SM00382">
    <property type="entry name" value="AAA"/>
    <property type="match status" value="1"/>
</dbReference>
<dbReference type="InterPro" id="IPR017911">
    <property type="entry name" value="MacB-like_ATP-bd"/>
</dbReference>
<evidence type="ECO:0000259" key="4">
    <source>
        <dbReference type="PROSITE" id="PS50893"/>
    </source>
</evidence>
<keyword evidence="1" id="KW-0813">Transport</keyword>
<dbReference type="PROSITE" id="PS00211">
    <property type="entry name" value="ABC_TRANSPORTER_1"/>
    <property type="match status" value="1"/>
</dbReference>
<dbReference type="InterPro" id="IPR003439">
    <property type="entry name" value="ABC_transporter-like_ATP-bd"/>
</dbReference>
<feature type="domain" description="ABC transporter" evidence="4">
    <location>
        <begin position="8"/>
        <end position="233"/>
    </location>
</feature>
<evidence type="ECO:0000256" key="1">
    <source>
        <dbReference type="ARBA" id="ARBA00022448"/>
    </source>
</evidence>
<accession>A0ABZ2LYL1</accession>
<proteinExistence type="predicted"/>
<evidence type="ECO:0000313" key="5">
    <source>
        <dbReference type="EMBL" id="WXB14699.1"/>
    </source>
</evidence>
<keyword evidence="2" id="KW-0547">Nucleotide-binding</keyword>
<gene>
    <name evidence="5" type="ORF">LZC94_43610</name>
</gene>
<dbReference type="InterPro" id="IPR027417">
    <property type="entry name" value="P-loop_NTPase"/>
</dbReference>
<keyword evidence="3 5" id="KW-0067">ATP-binding</keyword>
<name>A0ABZ2LYL1_9BACT</name>
<dbReference type="CDD" id="cd03255">
    <property type="entry name" value="ABC_MJ0796_LolCDE_FtsE"/>
    <property type="match status" value="1"/>
</dbReference>
<organism evidence="5 6">
    <name type="scientific">Pendulispora albinea</name>
    <dbReference type="NCBI Taxonomy" id="2741071"/>
    <lineage>
        <taxon>Bacteria</taxon>
        <taxon>Pseudomonadati</taxon>
        <taxon>Myxococcota</taxon>
        <taxon>Myxococcia</taxon>
        <taxon>Myxococcales</taxon>
        <taxon>Sorangiineae</taxon>
        <taxon>Pendulisporaceae</taxon>
        <taxon>Pendulispora</taxon>
    </lineage>
</organism>
<dbReference type="Pfam" id="PF00005">
    <property type="entry name" value="ABC_tran"/>
    <property type="match status" value="1"/>
</dbReference>
<sequence>MAQMAAAVRVEGLVKRIRDGRTRRTILDGISLTVERGELVLLRGPSGSGKTTLLALVGAMLSPTSGEVHLDGEATSRLRESYRAKVRRQKVGFVFQDVALVDTMSARDNVLLPCVPDGIGPREIERADALLARFGVASLARTEARGLSGGERQRVALARALMRDPPLLLLDEPTAHLDEERAASIAGDLVALAREGRAVLAATHDPRLTQAAGVARILDLHGGKLHEQETPAA</sequence>
<dbReference type="EMBL" id="CP089984">
    <property type="protein sequence ID" value="WXB14699.1"/>
    <property type="molecule type" value="Genomic_DNA"/>
</dbReference>
<evidence type="ECO:0000256" key="2">
    <source>
        <dbReference type="ARBA" id="ARBA00022741"/>
    </source>
</evidence>
<keyword evidence="6" id="KW-1185">Reference proteome</keyword>
<evidence type="ECO:0000256" key="3">
    <source>
        <dbReference type="ARBA" id="ARBA00022840"/>
    </source>
</evidence>